<dbReference type="Proteomes" id="UP000033475">
    <property type="component" value="Unassembled WGS sequence"/>
</dbReference>
<protein>
    <submittedName>
        <fullName evidence="1">Uncharacterized protein</fullName>
    </submittedName>
</protein>
<comment type="caution">
    <text evidence="1">The sequence shown here is derived from an EMBL/GenBank/DDBJ whole genome shotgun (WGS) entry which is preliminary data.</text>
</comment>
<dbReference type="AlphaFoldDB" id="A0A0F3MQL1"/>
<evidence type="ECO:0000313" key="1">
    <source>
        <dbReference type="EMBL" id="KJV58040.1"/>
    </source>
</evidence>
<accession>A0A0F3MQL1</accession>
<organism evidence="1 2">
    <name type="scientific">Rickettsia felis str. Pedreira</name>
    <dbReference type="NCBI Taxonomy" id="1359196"/>
    <lineage>
        <taxon>Bacteria</taxon>
        <taxon>Pseudomonadati</taxon>
        <taxon>Pseudomonadota</taxon>
        <taxon>Alphaproteobacteria</taxon>
        <taxon>Rickettsiales</taxon>
        <taxon>Rickettsiaceae</taxon>
        <taxon>Rickettsieae</taxon>
        <taxon>Rickettsia</taxon>
        <taxon>spotted fever group</taxon>
    </lineage>
</organism>
<evidence type="ECO:0000313" key="2">
    <source>
        <dbReference type="Proteomes" id="UP000033475"/>
    </source>
</evidence>
<dbReference type="PATRIC" id="fig|1359196.3.peg.393"/>
<name>A0A0F3MQL1_RICFI</name>
<gene>
    <name evidence="1" type="ORF">RFEPED_0411</name>
</gene>
<proteinExistence type="predicted"/>
<sequence>MKCNLVLYCASVQGVIPAEVLLRGPVFPSLLGNYEVIDEAIQ</sequence>
<reference evidence="1 2" key="1">
    <citation type="submission" date="2015-01" db="EMBL/GenBank/DDBJ databases">
        <title>Genome Sequencing of Rickettsiales.</title>
        <authorList>
            <person name="Daugherty S.C."/>
            <person name="Su Q."/>
            <person name="Abolude K."/>
            <person name="Beier-Sexton M."/>
            <person name="Carlyon J.A."/>
            <person name="Carter R."/>
            <person name="Day N.P."/>
            <person name="Dumler S.J."/>
            <person name="Dyachenko V."/>
            <person name="Godinez A."/>
            <person name="Kurtti T.J."/>
            <person name="Lichay M."/>
            <person name="Mullins K.E."/>
            <person name="Ott S."/>
            <person name="Pappas-Brown V."/>
            <person name="Paris D.H."/>
            <person name="Patel P."/>
            <person name="Richards A.L."/>
            <person name="Sadzewicz L."/>
            <person name="Sears K."/>
            <person name="Seidman D."/>
            <person name="Sengamalay N."/>
            <person name="Stenos J."/>
            <person name="Tallon L.J."/>
            <person name="Vincent G."/>
            <person name="Fraser C.M."/>
            <person name="Munderloh U."/>
            <person name="Dunning-Hotopp J.C."/>
        </authorList>
    </citation>
    <scope>NUCLEOTIDE SEQUENCE [LARGE SCALE GENOMIC DNA]</scope>
    <source>
        <strain evidence="1 2">Pedreira</strain>
    </source>
</reference>
<dbReference type="EMBL" id="LANQ01000001">
    <property type="protein sequence ID" value="KJV58040.1"/>
    <property type="molecule type" value="Genomic_DNA"/>
</dbReference>